<proteinExistence type="predicted"/>
<comment type="caution">
    <text evidence="1">The sequence shown here is derived from an EMBL/GenBank/DDBJ whole genome shotgun (WGS) entry which is preliminary data.</text>
</comment>
<reference evidence="1 2" key="1">
    <citation type="submission" date="2019-02" db="EMBL/GenBank/DDBJ databases">
        <title>Draft genome sequence of Muricauda sp. 176CP4-71.</title>
        <authorList>
            <person name="Park J.-S."/>
        </authorList>
    </citation>
    <scope>NUCLEOTIDE SEQUENCE [LARGE SCALE GENOMIC DNA]</scope>
    <source>
        <strain evidence="1 2">176CP4-71</strain>
    </source>
</reference>
<dbReference type="EMBL" id="SGIU01000001">
    <property type="protein sequence ID" value="TAI48866.1"/>
    <property type="molecule type" value="Genomic_DNA"/>
</dbReference>
<evidence type="ECO:0000313" key="1">
    <source>
        <dbReference type="EMBL" id="TAI48866.1"/>
    </source>
</evidence>
<dbReference type="AlphaFoldDB" id="A0A4Q8QKU7"/>
<evidence type="ECO:0000313" key="2">
    <source>
        <dbReference type="Proteomes" id="UP000291981"/>
    </source>
</evidence>
<organism evidence="1 2">
    <name type="scientific">Flagellimonas allohymeniacidonis</name>
    <dbReference type="NCBI Taxonomy" id="2517819"/>
    <lineage>
        <taxon>Bacteria</taxon>
        <taxon>Pseudomonadati</taxon>
        <taxon>Bacteroidota</taxon>
        <taxon>Flavobacteriia</taxon>
        <taxon>Flavobacteriales</taxon>
        <taxon>Flavobacteriaceae</taxon>
        <taxon>Flagellimonas</taxon>
    </lineage>
</organism>
<dbReference type="OrthoDB" id="194883at2"/>
<sequence>MKISAKVIPGHGAASGKKNDERYPSGTIALQAPFFKELGLDIYKYHPGTLNIDVAPYNINISQPKCYFENVKWTSHIPSENFYFFDIALYHLGSRYEGLIYMPDPKTKTEHEQSKSTLELLLPKIENVVYGSHVDIEIDDNQINLTL</sequence>
<protein>
    <submittedName>
        <fullName evidence="1">Uncharacterized protein</fullName>
    </submittedName>
</protein>
<accession>A0A4Q8QKU7</accession>
<name>A0A4Q8QKU7_9FLAO</name>
<gene>
    <name evidence="1" type="ORF">EW142_03450</name>
</gene>
<dbReference type="RefSeq" id="WP_130609686.1">
    <property type="nucleotide sequence ID" value="NZ_SGIU01000001.1"/>
</dbReference>
<dbReference type="Proteomes" id="UP000291981">
    <property type="component" value="Unassembled WGS sequence"/>
</dbReference>
<keyword evidence="2" id="KW-1185">Reference proteome</keyword>